<organism evidence="1 2">
    <name type="scientific">Pisum sativum</name>
    <name type="common">Garden pea</name>
    <name type="synonym">Lathyrus oleraceus</name>
    <dbReference type="NCBI Taxonomy" id="3888"/>
    <lineage>
        <taxon>Eukaryota</taxon>
        <taxon>Viridiplantae</taxon>
        <taxon>Streptophyta</taxon>
        <taxon>Embryophyta</taxon>
        <taxon>Tracheophyta</taxon>
        <taxon>Spermatophyta</taxon>
        <taxon>Magnoliopsida</taxon>
        <taxon>eudicotyledons</taxon>
        <taxon>Gunneridae</taxon>
        <taxon>Pentapetalae</taxon>
        <taxon>rosids</taxon>
        <taxon>fabids</taxon>
        <taxon>Fabales</taxon>
        <taxon>Fabaceae</taxon>
        <taxon>Papilionoideae</taxon>
        <taxon>50 kb inversion clade</taxon>
        <taxon>NPAAA clade</taxon>
        <taxon>Hologalegina</taxon>
        <taxon>IRL clade</taxon>
        <taxon>Fabeae</taxon>
        <taxon>Lathyrus</taxon>
    </lineage>
</organism>
<dbReference type="Gramene" id="Psat07G0570100-T2">
    <property type="protein sequence ID" value="KAI5390486.1"/>
    <property type="gene ID" value="KIW84_075701"/>
</dbReference>
<dbReference type="EMBL" id="JAMSHJ010000007">
    <property type="protein sequence ID" value="KAI5390486.1"/>
    <property type="molecule type" value="Genomic_DNA"/>
</dbReference>
<comment type="caution">
    <text evidence="1">The sequence shown here is derived from an EMBL/GenBank/DDBJ whole genome shotgun (WGS) entry which is preliminary data.</text>
</comment>
<proteinExistence type="predicted"/>
<name>A0A9D4ZZU1_PEA</name>
<evidence type="ECO:0000313" key="1">
    <source>
        <dbReference type="EMBL" id="KAI5390486.1"/>
    </source>
</evidence>
<dbReference type="AlphaFoldDB" id="A0A9D4ZZU1"/>
<dbReference type="PANTHER" id="PTHR45749">
    <property type="match status" value="1"/>
</dbReference>
<keyword evidence="2" id="KW-1185">Reference proteome</keyword>
<accession>A0A9D4ZZU1</accession>
<sequence length="93" mass="10933">MVSVTTSWEAWRAECETYAPNLINYSCDSCFCRKKFFKIEVLLKTYLRSTMSQERLNGLTLIAIQNDILETIKYEDLVDDFASKSVRRKTLFM</sequence>
<dbReference type="Proteomes" id="UP001058974">
    <property type="component" value="Chromosome 7"/>
</dbReference>
<evidence type="ECO:0000313" key="2">
    <source>
        <dbReference type="Proteomes" id="UP001058974"/>
    </source>
</evidence>
<reference evidence="1 2" key="1">
    <citation type="journal article" date="2022" name="Nat. Genet.">
        <title>Improved pea reference genome and pan-genome highlight genomic features and evolutionary characteristics.</title>
        <authorList>
            <person name="Yang T."/>
            <person name="Liu R."/>
            <person name="Luo Y."/>
            <person name="Hu S."/>
            <person name="Wang D."/>
            <person name="Wang C."/>
            <person name="Pandey M.K."/>
            <person name="Ge S."/>
            <person name="Xu Q."/>
            <person name="Li N."/>
            <person name="Li G."/>
            <person name="Huang Y."/>
            <person name="Saxena R.K."/>
            <person name="Ji Y."/>
            <person name="Li M."/>
            <person name="Yan X."/>
            <person name="He Y."/>
            <person name="Liu Y."/>
            <person name="Wang X."/>
            <person name="Xiang C."/>
            <person name="Varshney R.K."/>
            <person name="Ding H."/>
            <person name="Gao S."/>
            <person name="Zong X."/>
        </authorList>
    </citation>
    <scope>NUCLEOTIDE SEQUENCE [LARGE SCALE GENOMIC DNA]</scope>
    <source>
        <strain evidence="1 2">cv. Zhongwan 6</strain>
    </source>
</reference>
<dbReference type="PANTHER" id="PTHR45749:SF35">
    <property type="entry name" value="AC-LIKE TRANSPOSASE-RELATED"/>
    <property type="match status" value="1"/>
</dbReference>
<protein>
    <submittedName>
        <fullName evidence="1">Uncharacterized protein</fullName>
    </submittedName>
</protein>
<gene>
    <name evidence="1" type="ORF">KIW84_075701</name>
</gene>